<protein>
    <recommendedName>
        <fullName evidence="1">Methyltransferase type 11 domain-containing protein</fullName>
    </recommendedName>
</protein>
<dbReference type="GO" id="GO:0008757">
    <property type="term" value="F:S-adenosylmethionine-dependent methyltransferase activity"/>
    <property type="evidence" value="ECO:0007669"/>
    <property type="project" value="InterPro"/>
</dbReference>
<accession>X0Y0S0</accession>
<sequence length="238" mass="27155">QQQPRKDRSHKVMAEDLKYKNYLEHYRIDAEEFDYFSCDYPSRETVEGYRAKSAVGSVQLDSHTLVLDVGCGGGTLTAEIVKTGAGVVGVDLSRENLKRVRERVGSENFCPVVADVHHLPFREGSFGVIFLSSLLEHLELPEKALRESVTLLRERGYVVIIVPYKEKIRYHLCIHCNRPTPGFAHLHSFDETKLLTLLEASGLKAVHRERFANKLLDFFAAGKMLRSFPFGFWRTLDK</sequence>
<feature type="non-terminal residue" evidence="2">
    <location>
        <position position="238"/>
    </location>
</feature>
<dbReference type="Pfam" id="PF08241">
    <property type="entry name" value="Methyltransf_11"/>
    <property type="match status" value="1"/>
</dbReference>
<feature type="non-terminal residue" evidence="2">
    <location>
        <position position="1"/>
    </location>
</feature>
<dbReference type="Gene3D" id="3.40.50.150">
    <property type="entry name" value="Vaccinia Virus protein VP39"/>
    <property type="match status" value="1"/>
</dbReference>
<comment type="caution">
    <text evidence="2">The sequence shown here is derived from an EMBL/GenBank/DDBJ whole genome shotgun (WGS) entry which is preliminary data.</text>
</comment>
<feature type="domain" description="Methyltransferase type 11" evidence="1">
    <location>
        <begin position="67"/>
        <end position="160"/>
    </location>
</feature>
<organism evidence="2">
    <name type="scientific">marine sediment metagenome</name>
    <dbReference type="NCBI Taxonomy" id="412755"/>
    <lineage>
        <taxon>unclassified sequences</taxon>
        <taxon>metagenomes</taxon>
        <taxon>ecological metagenomes</taxon>
    </lineage>
</organism>
<reference evidence="2" key="1">
    <citation type="journal article" date="2014" name="Front. Microbiol.">
        <title>High frequency of phylogenetically diverse reductive dehalogenase-homologous genes in deep subseafloor sedimentary metagenomes.</title>
        <authorList>
            <person name="Kawai M."/>
            <person name="Futagami T."/>
            <person name="Toyoda A."/>
            <person name="Takaki Y."/>
            <person name="Nishi S."/>
            <person name="Hori S."/>
            <person name="Arai W."/>
            <person name="Tsubouchi T."/>
            <person name="Morono Y."/>
            <person name="Uchiyama I."/>
            <person name="Ito T."/>
            <person name="Fujiyama A."/>
            <person name="Inagaki F."/>
            <person name="Takami H."/>
        </authorList>
    </citation>
    <scope>NUCLEOTIDE SEQUENCE</scope>
    <source>
        <strain evidence="2">Expedition CK06-06</strain>
    </source>
</reference>
<dbReference type="AlphaFoldDB" id="X0Y0S0"/>
<dbReference type="EMBL" id="BARS01050546">
    <property type="protein sequence ID" value="GAG49414.1"/>
    <property type="molecule type" value="Genomic_DNA"/>
</dbReference>
<dbReference type="InterPro" id="IPR029063">
    <property type="entry name" value="SAM-dependent_MTases_sf"/>
</dbReference>
<evidence type="ECO:0000313" key="2">
    <source>
        <dbReference type="EMBL" id="GAG49414.1"/>
    </source>
</evidence>
<evidence type="ECO:0000259" key="1">
    <source>
        <dbReference type="Pfam" id="PF08241"/>
    </source>
</evidence>
<dbReference type="InterPro" id="IPR013216">
    <property type="entry name" value="Methyltransf_11"/>
</dbReference>
<name>X0Y0S0_9ZZZZ</name>
<proteinExistence type="predicted"/>
<dbReference type="SUPFAM" id="SSF53335">
    <property type="entry name" value="S-adenosyl-L-methionine-dependent methyltransferases"/>
    <property type="match status" value="1"/>
</dbReference>
<dbReference type="CDD" id="cd02440">
    <property type="entry name" value="AdoMet_MTases"/>
    <property type="match status" value="1"/>
</dbReference>
<dbReference type="PANTHER" id="PTHR43861">
    <property type="entry name" value="TRANS-ACONITATE 2-METHYLTRANSFERASE-RELATED"/>
    <property type="match status" value="1"/>
</dbReference>
<gene>
    <name evidence="2" type="ORF">S01H1_75443</name>
</gene>